<dbReference type="PANTHER" id="PTHR43047">
    <property type="entry name" value="TWO-COMPONENT HISTIDINE PROTEIN KINASE"/>
    <property type="match status" value="1"/>
</dbReference>
<evidence type="ECO:0000256" key="5">
    <source>
        <dbReference type="PROSITE-ProRule" id="PRU00169"/>
    </source>
</evidence>
<dbReference type="SMART" id="SM00448">
    <property type="entry name" value="REC"/>
    <property type="match status" value="1"/>
</dbReference>
<feature type="transmembrane region" description="Helical" evidence="7">
    <location>
        <begin position="268"/>
        <end position="287"/>
    </location>
</feature>
<dbReference type="Pfam" id="PF00072">
    <property type="entry name" value="Response_reg"/>
    <property type="match status" value="1"/>
</dbReference>
<keyword evidence="3" id="KW-0808">Transferase</keyword>
<feature type="compositionally biased region" description="Low complexity" evidence="6">
    <location>
        <begin position="163"/>
        <end position="173"/>
    </location>
</feature>
<keyword evidence="4" id="KW-0418">Kinase</keyword>
<organism evidence="9 10">
    <name type="scientific">Pterulicium gracile</name>
    <dbReference type="NCBI Taxonomy" id="1884261"/>
    <lineage>
        <taxon>Eukaryota</taxon>
        <taxon>Fungi</taxon>
        <taxon>Dikarya</taxon>
        <taxon>Basidiomycota</taxon>
        <taxon>Agaricomycotina</taxon>
        <taxon>Agaricomycetes</taxon>
        <taxon>Agaricomycetidae</taxon>
        <taxon>Agaricales</taxon>
        <taxon>Pleurotineae</taxon>
        <taxon>Pterulaceae</taxon>
        <taxon>Pterulicium</taxon>
    </lineage>
</organism>
<dbReference type="GO" id="GO:0005886">
    <property type="term" value="C:plasma membrane"/>
    <property type="evidence" value="ECO:0007669"/>
    <property type="project" value="TreeGrafter"/>
</dbReference>
<dbReference type="Gene3D" id="3.40.50.2300">
    <property type="match status" value="1"/>
</dbReference>
<protein>
    <recommendedName>
        <fullName evidence="2">histidine kinase</fullName>
        <ecNumber evidence="2">2.7.13.3</ecNumber>
    </recommendedName>
</protein>
<feature type="region of interest" description="Disordered" evidence="6">
    <location>
        <begin position="593"/>
        <end position="695"/>
    </location>
</feature>
<feature type="compositionally biased region" description="Low complexity" evidence="6">
    <location>
        <begin position="593"/>
        <end position="614"/>
    </location>
</feature>
<evidence type="ECO:0000256" key="6">
    <source>
        <dbReference type="SAM" id="MobiDB-lite"/>
    </source>
</evidence>
<feature type="compositionally biased region" description="Basic and acidic residues" evidence="6">
    <location>
        <begin position="684"/>
        <end position="695"/>
    </location>
</feature>
<keyword evidence="5" id="KW-0597">Phosphoprotein</keyword>
<dbReference type="CDD" id="cd00082">
    <property type="entry name" value="HisKA"/>
    <property type="match status" value="1"/>
</dbReference>
<dbReference type="InterPro" id="IPR011006">
    <property type="entry name" value="CheY-like_superfamily"/>
</dbReference>
<accession>A0A5C3QLY0</accession>
<feature type="domain" description="Response regulatory" evidence="8">
    <location>
        <begin position="880"/>
        <end position="1031"/>
    </location>
</feature>
<dbReference type="GO" id="GO:0009927">
    <property type="term" value="F:histidine phosphotransfer kinase activity"/>
    <property type="evidence" value="ECO:0007669"/>
    <property type="project" value="TreeGrafter"/>
</dbReference>
<dbReference type="Proteomes" id="UP000305067">
    <property type="component" value="Unassembled WGS sequence"/>
</dbReference>
<dbReference type="STRING" id="1884261.A0A5C3QLY0"/>
<dbReference type="GO" id="GO:0000155">
    <property type="term" value="F:phosphorelay sensor kinase activity"/>
    <property type="evidence" value="ECO:0007669"/>
    <property type="project" value="InterPro"/>
</dbReference>
<dbReference type="InterPro" id="IPR036890">
    <property type="entry name" value="HATPase_C_sf"/>
</dbReference>
<reference evidence="9 10" key="1">
    <citation type="journal article" date="2019" name="Nat. Ecol. Evol.">
        <title>Megaphylogeny resolves global patterns of mushroom evolution.</title>
        <authorList>
            <person name="Varga T."/>
            <person name="Krizsan K."/>
            <person name="Foldi C."/>
            <person name="Dima B."/>
            <person name="Sanchez-Garcia M."/>
            <person name="Sanchez-Ramirez S."/>
            <person name="Szollosi G.J."/>
            <person name="Szarkandi J.G."/>
            <person name="Papp V."/>
            <person name="Albert L."/>
            <person name="Andreopoulos W."/>
            <person name="Angelini C."/>
            <person name="Antonin V."/>
            <person name="Barry K.W."/>
            <person name="Bougher N.L."/>
            <person name="Buchanan P."/>
            <person name="Buyck B."/>
            <person name="Bense V."/>
            <person name="Catcheside P."/>
            <person name="Chovatia M."/>
            <person name="Cooper J."/>
            <person name="Damon W."/>
            <person name="Desjardin D."/>
            <person name="Finy P."/>
            <person name="Geml J."/>
            <person name="Haridas S."/>
            <person name="Hughes K."/>
            <person name="Justo A."/>
            <person name="Karasinski D."/>
            <person name="Kautmanova I."/>
            <person name="Kiss B."/>
            <person name="Kocsube S."/>
            <person name="Kotiranta H."/>
            <person name="LaButti K.M."/>
            <person name="Lechner B.E."/>
            <person name="Liimatainen K."/>
            <person name="Lipzen A."/>
            <person name="Lukacs Z."/>
            <person name="Mihaltcheva S."/>
            <person name="Morgado L.N."/>
            <person name="Niskanen T."/>
            <person name="Noordeloos M.E."/>
            <person name="Ohm R.A."/>
            <person name="Ortiz-Santana B."/>
            <person name="Ovrebo C."/>
            <person name="Racz N."/>
            <person name="Riley R."/>
            <person name="Savchenko A."/>
            <person name="Shiryaev A."/>
            <person name="Soop K."/>
            <person name="Spirin V."/>
            <person name="Szebenyi C."/>
            <person name="Tomsovsky M."/>
            <person name="Tulloss R.E."/>
            <person name="Uehling J."/>
            <person name="Grigoriev I.V."/>
            <person name="Vagvolgyi C."/>
            <person name="Papp T."/>
            <person name="Martin F.M."/>
            <person name="Miettinen O."/>
            <person name="Hibbett D.S."/>
            <person name="Nagy L.G."/>
        </authorList>
    </citation>
    <scope>NUCLEOTIDE SEQUENCE [LARGE SCALE GENOMIC DNA]</scope>
    <source>
        <strain evidence="9 10">CBS 309.79</strain>
    </source>
</reference>
<dbReference type="OrthoDB" id="3065313at2759"/>
<feature type="transmembrane region" description="Helical" evidence="7">
    <location>
        <begin position="336"/>
        <end position="354"/>
    </location>
</feature>
<keyword evidence="10" id="KW-1185">Reference proteome</keyword>
<evidence type="ECO:0000256" key="3">
    <source>
        <dbReference type="ARBA" id="ARBA00022679"/>
    </source>
</evidence>
<dbReference type="AlphaFoldDB" id="A0A5C3QLY0"/>
<dbReference type="EMBL" id="ML178823">
    <property type="protein sequence ID" value="TFL02180.1"/>
    <property type="molecule type" value="Genomic_DNA"/>
</dbReference>
<keyword evidence="7" id="KW-1133">Transmembrane helix</keyword>
<evidence type="ECO:0000256" key="1">
    <source>
        <dbReference type="ARBA" id="ARBA00000085"/>
    </source>
</evidence>
<dbReference type="SUPFAM" id="SSF52172">
    <property type="entry name" value="CheY-like"/>
    <property type="match status" value="1"/>
</dbReference>
<dbReference type="Gene3D" id="1.10.287.130">
    <property type="match status" value="1"/>
</dbReference>
<evidence type="ECO:0000256" key="4">
    <source>
        <dbReference type="ARBA" id="ARBA00022777"/>
    </source>
</evidence>
<feature type="transmembrane region" description="Helical" evidence="7">
    <location>
        <begin position="299"/>
        <end position="324"/>
    </location>
</feature>
<dbReference type="PROSITE" id="PS50110">
    <property type="entry name" value="RESPONSE_REGULATORY"/>
    <property type="match status" value="1"/>
</dbReference>
<dbReference type="InterPro" id="IPR001789">
    <property type="entry name" value="Sig_transdc_resp-reg_receiver"/>
</dbReference>
<feature type="compositionally biased region" description="Pro residues" evidence="6">
    <location>
        <begin position="181"/>
        <end position="191"/>
    </location>
</feature>
<dbReference type="Gene3D" id="3.30.565.10">
    <property type="entry name" value="Histidine kinase-like ATPase, C-terminal domain"/>
    <property type="match status" value="1"/>
</dbReference>
<evidence type="ECO:0000259" key="8">
    <source>
        <dbReference type="PROSITE" id="PS50110"/>
    </source>
</evidence>
<keyword evidence="7" id="KW-0812">Transmembrane</keyword>
<feature type="compositionally biased region" description="Low complexity" evidence="6">
    <location>
        <begin position="793"/>
        <end position="825"/>
    </location>
</feature>
<feature type="region of interest" description="Disordered" evidence="6">
    <location>
        <begin position="163"/>
        <end position="191"/>
    </location>
</feature>
<evidence type="ECO:0000256" key="2">
    <source>
        <dbReference type="ARBA" id="ARBA00012438"/>
    </source>
</evidence>
<name>A0A5C3QLY0_9AGAR</name>
<dbReference type="EC" id="2.7.13.3" evidence="2"/>
<gene>
    <name evidence="9" type="ORF">BDV98DRAFT_54102</name>
</gene>
<feature type="modified residue" description="4-aspartylphosphate" evidence="5">
    <location>
        <position position="966"/>
    </location>
</feature>
<dbReference type="PANTHER" id="PTHR43047:SF66">
    <property type="entry name" value="HISKA"/>
    <property type="match status" value="1"/>
</dbReference>
<proteinExistence type="predicted"/>
<comment type="catalytic activity">
    <reaction evidence="1">
        <text>ATP + protein L-histidine = ADP + protein N-phospho-L-histidine.</text>
        <dbReference type="EC" id="2.7.13.3"/>
    </reaction>
</comment>
<evidence type="ECO:0000256" key="7">
    <source>
        <dbReference type="SAM" id="Phobius"/>
    </source>
</evidence>
<feature type="transmembrane region" description="Helical" evidence="7">
    <location>
        <begin position="359"/>
        <end position="377"/>
    </location>
</feature>
<feature type="compositionally biased region" description="Low complexity" evidence="6">
    <location>
        <begin position="638"/>
        <end position="680"/>
    </location>
</feature>
<sequence>MYSWSDYDTSVSDSKWKHNVAMSSLRKHRSHVGHQHDQEELGAPFELPKPVTVTLQVNTGAASKWSLGSLVRSGWGTLKRHLGTGNLLVPGAQSLTLCDDDDDEDNNADPQSPVGHARMVKANGAVDLVVVDRDWSSFSDPQDATTVGGLGVNIRPNIAQSISSSGTSISQSSFTHAPIDPTHPNPHPDSPLPKSKFRLKSFFHTTLWPLCLDFFSSTYQDKATEAVYAREQWAMEKPLASWSCVFMIVNWVLGTVFIPMPIILPDTIFYYAIAPLLTFPLILMVAFNWPLTRPNVYQVYLCISVWSWSFYQIAFMFSCGFYRVAHAYISCGTKDFFAMFYYTSALQTIALFGLQMKRVAALGGAGMFFVLSVITIIPFRSSWTRNLVNFVFYQAFLIYMHYQREKAARRMFTLRDELKSQFTATQKAQINERNAAESKRRLTSYVFHEVRVPLNTALLAVQNMAAAKESKWDDTTAAIDLNDQEIEFAALEGSLSMMSKVLNDVLDLAAYLALGEDPLSVDLLLKQNPSEYGVVAGDETRLRQVVTNLASNACKFTSAGGTILVTTRLVLPNECGDYSAGIQIPTPHVSANPFSPFNPHSSSFSPPLCSSPNPMQKGSTTTKRDSSPKPTQMDSVLGQTHTGQTSGMSTGQTSGTSNGNAQSTGASSGQASGTSTGQTSDTLEISRKDHNPKKFDVDGMETIIVRIEITDTGSGIHEKDATQNKLFSADHRAPDWTREGFISNDAGTHLTLMGSTMSVPRLRDLDSSSPSSRHSEAEGVLVPISPPPPPTARPKFTAPERPGSPSSASAPPRSPSATNTHSSSSWGLPRAQQHRPQHISIPPHTMSFGPHVSLTSGSVVHTGRPTRNTNHSTPRIFDLDVLVVDDDPLTRLLMTRLLTRLGCNVTIAENGKAALELLLGCTIDYHRLSPSMDSQSSEPYGFLDVMGPDGAPDVSKGRRFAVCFMDNQMPVMSGLKAVAKLREFGRDDLVVGVTGNALLTDQREYLDAGANQVLIKPVMEVSLREVLILSSTAFSRSISTSSCISVRFCLSRLWGFGLVSCCYVFHSRMR</sequence>
<evidence type="ECO:0000313" key="10">
    <source>
        <dbReference type="Proteomes" id="UP000305067"/>
    </source>
</evidence>
<evidence type="ECO:0000313" key="9">
    <source>
        <dbReference type="EMBL" id="TFL02180.1"/>
    </source>
</evidence>
<feature type="region of interest" description="Disordered" evidence="6">
    <location>
        <begin position="761"/>
        <end position="843"/>
    </location>
</feature>
<feature type="transmembrane region" description="Helical" evidence="7">
    <location>
        <begin position="239"/>
        <end position="262"/>
    </location>
</feature>
<dbReference type="SUPFAM" id="SSF55874">
    <property type="entry name" value="ATPase domain of HSP90 chaperone/DNA topoisomerase II/histidine kinase"/>
    <property type="match status" value="1"/>
</dbReference>
<keyword evidence="7" id="KW-0472">Membrane</keyword>
<dbReference type="InterPro" id="IPR003661">
    <property type="entry name" value="HisK_dim/P_dom"/>
</dbReference>